<organism evidence="5 6">
    <name type="scientific">Prauserella salsuginis</name>
    <dbReference type="NCBI Taxonomy" id="387889"/>
    <lineage>
        <taxon>Bacteria</taxon>
        <taxon>Bacillati</taxon>
        <taxon>Actinomycetota</taxon>
        <taxon>Actinomycetes</taxon>
        <taxon>Pseudonocardiales</taxon>
        <taxon>Pseudonocardiaceae</taxon>
        <taxon>Prauserella</taxon>
        <taxon>Prauserella salsuginis group</taxon>
    </lineage>
</organism>
<dbReference type="PANTHER" id="PTHR32308:SF0">
    <property type="entry name" value="HPCH_HPAI ALDOLASE_CITRATE LYASE DOMAIN-CONTAINING PROTEIN"/>
    <property type="match status" value="1"/>
</dbReference>
<feature type="domain" description="HpcH/HpaI aldolase/citrate lyase" evidence="4">
    <location>
        <begin position="16"/>
        <end position="218"/>
    </location>
</feature>
<protein>
    <submittedName>
        <fullName evidence="5">HpcH/HpaI aldolase/citrate lyase family protein</fullName>
    </submittedName>
</protein>
<dbReference type="InterPro" id="IPR011206">
    <property type="entry name" value="Citrate_lyase_beta/mcl1/mcl2"/>
</dbReference>
<evidence type="ECO:0000256" key="3">
    <source>
        <dbReference type="ARBA" id="ARBA00022842"/>
    </source>
</evidence>
<proteinExistence type="predicted"/>
<dbReference type="EMBL" id="JBHXCV010000003">
    <property type="protein sequence ID" value="MFD6792817.1"/>
    <property type="molecule type" value="Genomic_DNA"/>
</dbReference>
<evidence type="ECO:0000259" key="4">
    <source>
        <dbReference type="Pfam" id="PF03328"/>
    </source>
</evidence>
<reference evidence="5 6" key="1">
    <citation type="submission" date="2024-09" db="EMBL/GenBank/DDBJ databases">
        <title>The Natural Products Discovery Center: Release of the First 8490 Sequenced Strains for Exploring Actinobacteria Biosynthetic Diversity.</title>
        <authorList>
            <person name="Kalkreuter E."/>
            <person name="Kautsar S.A."/>
            <person name="Yang D."/>
            <person name="Bader C.D."/>
            <person name="Teijaro C.N."/>
            <person name="Fluegel L."/>
            <person name="Davis C.M."/>
            <person name="Simpson J.R."/>
            <person name="Lauterbach L."/>
            <person name="Steele A.D."/>
            <person name="Gui C."/>
            <person name="Meng S."/>
            <person name="Li G."/>
            <person name="Viehrig K."/>
            <person name="Ye F."/>
            <person name="Su P."/>
            <person name="Kiefer A.F."/>
            <person name="Nichols A."/>
            <person name="Cepeda A.J."/>
            <person name="Yan W."/>
            <person name="Fan B."/>
            <person name="Jiang Y."/>
            <person name="Adhikari A."/>
            <person name="Zheng C.-J."/>
            <person name="Schuster L."/>
            <person name="Cowan T.M."/>
            <person name="Smanski M.J."/>
            <person name="Chevrette M.G."/>
            <person name="De Carvalho L.P.S."/>
            <person name="Shen B."/>
        </authorList>
    </citation>
    <scope>NUCLEOTIDE SEQUENCE [LARGE SCALE GENOMIC DNA]</scope>
    <source>
        <strain evidence="5 6">NPDC060353</strain>
    </source>
</reference>
<evidence type="ECO:0000313" key="6">
    <source>
        <dbReference type="Proteomes" id="UP001598673"/>
    </source>
</evidence>
<dbReference type="InterPro" id="IPR015813">
    <property type="entry name" value="Pyrv/PenolPyrv_kinase-like_dom"/>
</dbReference>
<dbReference type="GO" id="GO:0016829">
    <property type="term" value="F:lyase activity"/>
    <property type="evidence" value="ECO:0007669"/>
    <property type="project" value="UniProtKB-KW"/>
</dbReference>
<keyword evidence="2" id="KW-0479">Metal-binding</keyword>
<evidence type="ECO:0000256" key="2">
    <source>
        <dbReference type="ARBA" id="ARBA00022723"/>
    </source>
</evidence>
<keyword evidence="5" id="KW-0456">Lyase</keyword>
<dbReference type="SUPFAM" id="SSF51621">
    <property type="entry name" value="Phosphoenolpyruvate/pyruvate domain"/>
    <property type="match status" value="1"/>
</dbReference>
<dbReference type="RefSeq" id="WP_258937594.1">
    <property type="nucleotide sequence ID" value="NZ_JANBBF010000012.1"/>
</dbReference>
<dbReference type="Pfam" id="PF03328">
    <property type="entry name" value="HpcH_HpaI"/>
    <property type="match status" value="1"/>
</dbReference>
<keyword evidence="6" id="KW-1185">Reference proteome</keyword>
<dbReference type="InterPro" id="IPR005000">
    <property type="entry name" value="Aldolase/citrate-lyase_domain"/>
</dbReference>
<sequence>MNTNQFSCAVLVRTARSLLFVPGDRPGRFDQAAAAGADAVILDLEDAVSSERKEIARTEVASWLDRGDYACVRVNAVGGPEHQRDLDALRALPGLLAVMVPKPDDPARLAAIAEHVRMPMIALVETATSLLRATELAAVPGVERLAFGHLDYAADIGATPTQTAMRHARSTLVAVSRAAGVAGPIDGVTTAIDDLGGLSKDVACARELGMTGKLLVHPRQVVGTHNGFRPTDDEIRWARSVTDATTTGDEALSVDGQMVDAPVLARAAALLHQAE</sequence>
<dbReference type="Proteomes" id="UP001598673">
    <property type="component" value="Unassembled WGS sequence"/>
</dbReference>
<name>A0ABW6G0U0_9PSEU</name>
<dbReference type="InterPro" id="IPR040442">
    <property type="entry name" value="Pyrv_kinase-like_dom_sf"/>
</dbReference>
<dbReference type="PANTHER" id="PTHR32308">
    <property type="entry name" value="LYASE BETA SUBUNIT, PUTATIVE (AFU_ORTHOLOGUE AFUA_4G13030)-RELATED"/>
    <property type="match status" value="1"/>
</dbReference>
<comment type="cofactor">
    <cofactor evidence="1">
        <name>Mg(2+)</name>
        <dbReference type="ChEBI" id="CHEBI:18420"/>
    </cofactor>
</comment>
<gene>
    <name evidence="5" type="ORF">ACFWGY_05730</name>
</gene>
<accession>A0ABW6G0U0</accession>
<keyword evidence="3" id="KW-0460">Magnesium</keyword>
<dbReference type="PIRSF" id="PIRSF015582">
    <property type="entry name" value="Cit_lyase_B"/>
    <property type="match status" value="1"/>
</dbReference>
<evidence type="ECO:0000313" key="5">
    <source>
        <dbReference type="EMBL" id="MFD6792817.1"/>
    </source>
</evidence>
<dbReference type="Gene3D" id="3.20.20.60">
    <property type="entry name" value="Phosphoenolpyruvate-binding domains"/>
    <property type="match status" value="1"/>
</dbReference>
<comment type="caution">
    <text evidence="5">The sequence shown here is derived from an EMBL/GenBank/DDBJ whole genome shotgun (WGS) entry which is preliminary data.</text>
</comment>
<evidence type="ECO:0000256" key="1">
    <source>
        <dbReference type="ARBA" id="ARBA00001946"/>
    </source>
</evidence>